<evidence type="ECO:0000313" key="3">
    <source>
        <dbReference type="Proteomes" id="UP000232587"/>
    </source>
</evidence>
<reference evidence="2 3" key="1">
    <citation type="submission" date="2017-11" db="EMBL/GenBank/DDBJ databases">
        <title>Genomic Encyclopedia of Type Strains, Phase III (KMG-III): the genomes of soil and plant-associated and newly described type strains.</title>
        <authorList>
            <person name="Whitman W."/>
        </authorList>
    </citation>
    <scope>NUCLEOTIDE SEQUENCE [LARGE SCALE GENOMIC DNA]</scope>
    <source>
        <strain evidence="2 3">CGMCC 1.12274</strain>
    </source>
</reference>
<gene>
    <name evidence="2" type="ORF">B0I00_0560</name>
</gene>
<accession>A0A2N0I2F0</accession>
<keyword evidence="3" id="KW-1185">Reference proteome</keyword>
<organism evidence="2 3">
    <name type="scientific">Novosphingobium kunmingense</name>
    <dbReference type="NCBI Taxonomy" id="1211806"/>
    <lineage>
        <taxon>Bacteria</taxon>
        <taxon>Pseudomonadati</taxon>
        <taxon>Pseudomonadota</taxon>
        <taxon>Alphaproteobacteria</taxon>
        <taxon>Sphingomonadales</taxon>
        <taxon>Sphingomonadaceae</taxon>
        <taxon>Novosphingobium</taxon>
    </lineage>
</organism>
<feature type="transmembrane region" description="Helical" evidence="1">
    <location>
        <begin position="342"/>
        <end position="363"/>
    </location>
</feature>
<dbReference type="EMBL" id="PHUF01000002">
    <property type="protein sequence ID" value="PKB25363.1"/>
    <property type="molecule type" value="Genomic_DNA"/>
</dbReference>
<proteinExistence type="predicted"/>
<dbReference type="AlphaFoldDB" id="A0A2N0I2F0"/>
<dbReference type="Proteomes" id="UP000232587">
    <property type="component" value="Unassembled WGS sequence"/>
</dbReference>
<dbReference type="OrthoDB" id="7626573at2"/>
<evidence type="ECO:0000313" key="2">
    <source>
        <dbReference type="EMBL" id="PKB25363.1"/>
    </source>
</evidence>
<evidence type="ECO:0000256" key="1">
    <source>
        <dbReference type="SAM" id="Phobius"/>
    </source>
</evidence>
<dbReference type="PANTHER" id="PTHR34219:SF3">
    <property type="entry name" value="BLL7967 PROTEIN"/>
    <property type="match status" value="1"/>
</dbReference>
<keyword evidence="1" id="KW-1133">Transmembrane helix</keyword>
<feature type="transmembrane region" description="Helical" evidence="1">
    <location>
        <begin position="198"/>
        <end position="219"/>
    </location>
</feature>
<protein>
    <submittedName>
        <fullName evidence="2">Putative iron-regulated membrane protein</fullName>
    </submittedName>
</protein>
<dbReference type="PANTHER" id="PTHR34219">
    <property type="entry name" value="IRON-REGULATED INNER MEMBRANE PROTEIN-RELATED"/>
    <property type="match status" value="1"/>
</dbReference>
<dbReference type="RefSeq" id="WP_157812455.1">
    <property type="nucleotide sequence ID" value="NZ_PHUF01000002.1"/>
</dbReference>
<keyword evidence="1" id="KW-0812">Transmembrane</keyword>
<name>A0A2N0I2F0_9SPHN</name>
<dbReference type="InterPro" id="IPR005625">
    <property type="entry name" value="PepSY-ass_TM"/>
</dbReference>
<keyword evidence="1" id="KW-0472">Membrane</keyword>
<feature type="transmembrane region" description="Helical" evidence="1">
    <location>
        <begin position="149"/>
        <end position="170"/>
    </location>
</feature>
<comment type="caution">
    <text evidence="2">The sequence shown here is derived from an EMBL/GenBank/DDBJ whole genome shotgun (WGS) entry which is preliminary data.</text>
</comment>
<sequence length="396" mass="42744">MTKTYSPRTRVKRALVLAHLWLGLTLGLVWAIQGLTGALLVFHREADKAALAAPLPGTLPLDTLLAAAARTQASPPESIGLYFADPGHPKVMGVSFAAPDGGKKTVLVSTSTGMVVADRLRAPTAPRGNLARWIYNLHHLLLLGENGGLLVGASGLFLLSGALSGLWIGWPRRRYWRAAFAAGNWRTRLQQLFGWHRASGLLAALALVILALSGAAMSFGKQLREFVPQIAAYRTAYKVTPGHLPEQPIGAERAVMAASEALPEGQFVAVSLPSNKSPAYQVRLRTPGEWRTWSGTSVVTVAAADGRVLDAYDASRAPLANKVLESAFAVHSGEVAGLIGRMLTILAGLSLPALYLTGVWAWLRKRRLRKRLQRPPGQRQTFRIQELFETGGVNPW</sequence>
<dbReference type="Pfam" id="PF03929">
    <property type="entry name" value="PepSY_TM"/>
    <property type="match status" value="1"/>
</dbReference>